<reference evidence="2" key="1">
    <citation type="submission" date="2016-10" db="EMBL/GenBank/DDBJ databases">
        <authorList>
            <person name="Varghese N."/>
            <person name="Submissions S."/>
        </authorList>
    </citation>
    <scope>NUCLEOTIDE SEQUENCE [LARGE SCALE GENOMIC DNA]</scope>
    <source>
        <strain evidence="2">CGMCC 1.10118</strain>
    </source>
</reference>
<dbReference type="Proteomes" id="UP000199170">
    <property type="component" value="Unassembled WGS sequence"/>
</dbReference>
<dbReference type="AlphaFoldDB" id="A0A1H3K911"/>
<evidence type="ECO:0000313" key="1">
    <source>
        <dbReference type="EMBL" id="SDY48662.1"/>
    </source>
</evidence>
<protein>
    <submittedName>
        <fullName evidence="1">Uncharacterized protein family (UPF0175)</fullName>
    </submittedName>
</protein>
<dbReference type="Pfam" id="PF03683">
    <property type="entry name" value="UPF0175"/>
    <property type="match status" value="1"/>
</dbReference>
<organism evidence="1 2">
    <name type="scientific">Halobellus clavatus</name>
    <dbReference type="NCBI Taxonomy" id="660517"/>
    <lineage>
        <taxon>Archaea</taxon>
        <taxon>Methanobacteriati</taxon>
        <taxon>Methanobacteriota</taxon>
        <taxon>Stenosarchaea group</taxon>
        <taxon>Halobacteria</taxon>
        <taxon>Halobacteriales</taxon>
        <taxon>Haloferacaceae</taxon>
        <taxon>Halobellus</taxon>
    </lineage>
</organism>
<dbReference type="RefSeq" id="WP_089769501.1">
    <property type="nucleotide sequence ID" value="NZ_FNPB01000018.1"/>
</dbReference>
<accession>A0A1H3K911</accession>
<sequence length="73" mass="7884">MASSSSESSDELATAVGRYVLGDLSLGRAAEAAGLSRWEFEEVLEDAGFTSLYGPRTDDQLQREIDVALDLDE</sequence>
<dbReference type="InterPro" id="IPR005368">
    <property type="entry name" value="UPF0175"/>
</dbReference>
<keyword evidence="2" id="KW-1185">Reference proteome</keyword>
<name>A0A1H3K911_9EURY</name>
<dbReference type="OrthoDB" id="93800at2157"/>
<proteinExistence type="predicted"/>
<dbReference type="GeneID" id="74811544"/>
<dbReference type="STRING" id="660517.SAMN04487946_1186"/>
<dbReference type="EMBL" id="FNPB01000018">
    <property type="protein sequence ID" value="SDY48662.1"/>
    <property type="molecule type" value="Genomic_DNA"/>
</dbReference>
<evidence type="ECO:0000313" key="2">
    <source>
        <dbReference type="Proteomes" id="UP000199170"/>
    </source>
</evidence>
<gene>
    <name evidence="1" type="ORF">SAMN04487946_1186</name>
</gene>